<accession>A0A561VID9</accession>
<dbReference type="AlphaFoldDB" id="A0A561VID9"/>
<organism evidence="2 3">
    <name type="scientific">Actinoplanes teichomyceticus</name>
    <dbReference type="NCBI Taxonomy" id="1867"/>
    <lineage>
        <taxon>Bacteria</taxon>
        <taxon>Bacillati</taxon>
        <taxon>Actinomycetota</taxon>
        <taxon>Actinomycetes</taxon>
        <taxon>Micromonosporales</taxon>
        <taxon>Micromonosporaceae</taxon>
        <taxon>Actinoplanes</taxon>
    </lineage>
</organism>
<protein>
    <recommendedName>
        <fullName evidence="4">YbaB/EbfC DNA-binding family protein</fullName>
    </recommendedName>
</protein>
<evidence type="ECO:0000313" key="2">
    <source>
        <dbReference type="EMBL" id="TWG11375.1"/>
    </source>
</evidence>
<comment type="caution">
    <text evidence="2">The sequence shown here is derived from an EMBL/GenBank/DDBJ whole genome shotgun (WGS) entry which is preliminary data.</text>
</comment>
<name>A0A561VID9_ACTTI</name>
<sequence>MNELDAGAGWQDLWLGNTDTRTGRDAGSTGATGRAESRDGSISVTVGPSGQVEWLALDDRVRDLSGPQLAREIMMVMRCARARIPAAG</sequence>
<evidence type="ECO:0008006" key="4">
    <source>
        <dbReference type="Google" id="ProtNLM"/>
    </source>
</evidence>
<keyword evidence="3" id="KW-1185">Reference proteome</keyword>
<evidence type="ECO:0000256" key="1">
    <source>
        <dbReference type="SAM" id="MobiDB-lite"/>
    </source>
</evidence>
<dbReference type="RefSeq" id="WP_145831069.1">
    <property type="nucleotide sequence ID" value="NZ_BOMX01000135.1"/>
</dbReference>
<proteinExistence type="predicted"/>
<dbReference type="Proteomes" id="UP000320239">
    <property type="component" value="Unassembled WGS sequence"/>
</dbReference>
<dbReference type="OrthoDB" id="3695284at2"/>
<reference evidence="2 3" key="1">
    <citation type="submission" date="2019-06" db="EMBL/GenBank/DDBJ databases">
        <title>Sequencing the genomes of 1000 actinobacteria strains.</title>
        <authorList>
            <person name="Klenk H.-P."/>
        </authorList>
    </citation>
    <scope>NUCLEOTIDE SEQUENCE [LARGE SCALE GENOMIC DNA]</scope>
    <source>
        <strain evidence="2 3">DSM 43866</strain>
    </source>
</reference>
<dbReference type="EMBL" id="VIWY01000006">
    <property type="protein sequence ID" value="TWG11375.1"/>
    <property type="molecule type" value="Genomic_DNA"/>
</dbReference>
<gene>
    <name evidence="2" type="ORF">FHX34_106105</name>
</gene>
<evidence type="ECO:0000313" key="3">
    <source>
        <dbReference type="Proteomes" id="UP000320239"/>
    </source>
</evidence>
<feature type="region of interest" description="Disordered" evidence="1">
    <location>
        <begin position="1"/>
        <end position="45"/>
    </location>
</feature>